<dbReference type="EMBL" id="CP002172">
    <property type="protein sequence ID" value="AEA38661.1"/>
    <property type="molecule type" value="Genomic_DNA"/>
</dbReference>
<dbReference type="GO" id="GO:0005737">
    <property type="term" value="C:cytoplasm"/>
    <property type="evidence" value="ECO:0007669"/>
    <property type="project" value="UniProtKB-SubCell"/>
</dbReference>
<evidence type="ECO:0000256" key="1">
    <source>
        <dbReference type="ARBA" id="ARBA00004496"/>
    </source>
</evidence>
<dbReference type="GO" id="GO:1990904">
    <property type="term" value="C:ribonucleoprotein complex"/>
    <property type="evidence" value="ECO:0007669"/>
    <property type="project" value="UniProtKB-KW"/>
</dbReference>
<evidence type="ECO:0000256" key="4">
    <source>
        <dbReference type="ARBA" id="ARBA00023274"/>
    </source>
</evidence>
<dbReference type="GeneID" id="10446926"/>
<evidence type="ECO:0000313" key="6">
    <source>
        <dbReference type="EMBL" id="AEA38661.1"/>
    </source>
</evidence>
<keyword evidence="3" id="KW-0689">Ribosomal protein</keyword>
<dbReference type="GO" id="GO:0003735">
    <property type="term" value="F:structural constituent of ribosome"/>
    <property type="evidence" value="ECO:0007669"/>
    <property type="project" value="InterPro"/>
</dbReference>
<reference evidence="6 7" key="1">
    <citation type="journal article" date="2011" name="Genome Biol. Evol.">
        <title>Complete nucleomorph genome sequence of the nonphotosynthetic alga Cryptomonas paramecium reveals a core nucleomorph gene set.</title>
        <authorList>
            <person name="Tanifuji G."/>
            <person name="Onodera N.T."/>
            <person name="Wheeler T.J."/>
            <person name="Dlutek M."/>
            <person name="Donaher N."/>
            <person name="Archibald J.M."/>
        </authorList>
    </citation>
    <scope>NUCLEOTIDE SEQUENCE [LARGE SCALE GENOMIC DNA]</scope>
    <source>
        <strain evidence="6 7">CCAP977/2A</strain>
    </source>
</reference>
<dbReference type="SMART" id="SM01377">
    <property type="entry name" value="Ribosomal_L40e"/>
    <property type="match status" value="1"/>
</dbReference>
<dbReference type="InterPro" id="IPR038587">
    <property type="entry name" value="Ribosomal_eL40_sf"/>
</dbReference>
<dbReference type="InterPro" id="IPR001975">
    <property type="entry name" value="Ribosomal_eL40_dom"/>
</dbReference>
<keyword evidence="2" id="KW-0963">Cytoplasm</keyword>
<dbReference type="GO" id="GO:0005840">
    <property type="term" value="C:ribosome"/>
    <property type="evidence" value="ECO:0007669"/>
    <property type="project" value="UniProtKB-KW"/>
</dbReference>
<organism evidence="6 7">
    <name type="scientific">Cryptomonas paramaecium</name>
    <dbReference type="NCBI Taxonomy" id="2898"/>
    <lineage>
        <taxon>Eukaryota</taxon>
        <taxon>Cryptophyceae</taxon>
        <taxon>Cryptomonadales</taxon>
        <taxon>Cryptomonadaceae</taxon>
        <taxon>Cryptomonas</taxon>
    </lineage>
</organism>
<gene>
    <name evidence="6" type="primary">rpl40</name>
    <name evidence="6" type="ORF">CPARA_1gp003</name>
</gene>
<evidence type="ECO:0000256" key="3">
    <source>
        <dbReference type="ARBA" id="ARBA00022980"/>
    </source>
</evidence>
<dbReference type="AlphaFoldDB" id="F2HH65"/>
<comment type="subcellular location">
    <subcellularLocation>
        <location evidence="1">Cytoplasm</location>
    </subcellularLocation>
</comment>
<dbReference type="SUPFAM" id="SSF57829">
    <property type="entry name" value="Zn-binding ribosomal proteins"/>
    <property type="match status" value="1"/>
</dbReference>
<keyword evidence="4" id="KW-0687">Ribonucleoprotein</keyword>
<evidence type="ECO:0000256" key="2">
    <source>
        <dbReference type="ARBA" id="ARBA00022490"/>
    </source>
</evidence>
<protein>
    <submittedName>
        <fullName evidence="6">Ubiquitin</fullName>
    </submittedName>
</protein>
<dbReference type="Proteomes" id="UP000243423">
    <property type="component" value="Nucleomorph 1"/>
</dbReference>
<dbReference type="Gene3D" id="4.10.1060.50">
    <property type="match status" value="1"/>
</dbReference>
<feature type="domain" description="Large ribosomal subunit protein eL40" evidence="5">
    <location>
        <begin position="1"/>
        <end position="50"/>
    </location>
</feature>
<geneLocation type="nucleomorph" evidence="6"/>
<accession>F2HH65</accession>
<dbReference type="RefSeq" id="XP_003239559.1">
    <property type="nucleotide sequence ID" value="XM_003239511.1"/>
</dbReference>
<name>F2HH65_9CRYP</name>
<proteinExistence type="predicted"/>
<evidence type="ECO:0000259" key="5">
    <source>
        <dbReference type="SMART" id="SM01377"/>
    </source>
</evidence>
<dbReference type="FunFam" id="4.10.1060.50:FF:000001">
    <property type="entry name" value="ubiquitin-60S ribosomal protein L40"/>
    <property type="match status" value="1"/>
</dbReference>
<dbReference type="Pfam" id="PF01020">
    <property type="entry name" value="Ribosomal_L40e"/>
    <property type="match status" value="1"/>
</dbReference>
<evidence type="ECO:0000313" key="7">
    <source>
        <dbReference type="Proteomes" id="UP000243423"/>
    </source>
</evidence>
<keyword evidence="6" id="KW-0542">Nucleomorph</keyword>
<sequence length="50" mass="5871">MIEPTLAAIAKKVNCEKMICRKCYARLHCKAKNCRKKKCGYTNRLRIKKN</sequence>
<dbReference type="InterPro" id="IPR011332">
    <property type="entry name" value="Ribosomal_zn-bd"/>
</dbReference>
<dbReference type="GO" id="GO:0006412">
    <property type="term" value="P:translation"/>
    <property type="evidence" value="ECO:0007669"/>
    <property type="project" value="InterPro"/>
</dbReference>